<keyword evidence="2" id="KW-0449">Lipoprotein</keyword>
<evidence type="ECO:0000313" key="3">
    <source>
        <dbReference type="Proteomes" id="UP000181897"/>
    </source>
</evidence>
<accession>A0A1J0WH16</accession>
<feature type="transmembrane region" description="Helical" evidence="1">
    <location>
        <begin position="28"/>
        <end position="50"/>
    </location>
</feature>
<keyword evidence="1" id="KW-1133">Transmembrane helix</keyword>
<dbReference type="RefSeq" id="WP_071971941.1">
    <property type="nucleotide sequence ID" value="NZ_CP018076.1"/>
</dbReference>
<sequence>MIVIVLALVGAGIGAMTARKRAGNGKDVAQYAAGYAIAFAIVGMILTVLVDRMLVG</sequence>
<protein>
    <submittedName>
        <fullName evidence="2">Apolipoprotein acyltransferase</fullName>
    </submittedName>
</protein>
<reference evidence="2 3" key="1">
    <citation type="submission" date="2016-11" db="EMBL/GenBank/DDBJ databases">
        <title>Complete genome sequence of Sulfitobacter sp. AM1-D1, a toxic bacteria associated with marine dinoflagellate Alexandrium minutum in East China Sea.</title>
        <authorList>
            <person name="Yang Q."/>
            <person name="Zhang X."/>
            <person name="Tian X."/>
        </authorList>
    </citation>
    <scope>NUCLEOTIDE SEQUENCE [LARGE SCALE GENOMIC DNA]</scope>
    <source>
        <strain evidence="2 3">AM1-D1</strain>
    </source>
</reference>
<keyword evidence="2" id="KW-0808">Transferase</keyword>
<dbReference type="Proteomes" id="UP000181897">
    <property type="component" value="Chromosome"/>
</dbReference>
<dbReference type="EMBL" id="CP018076">
    <property type="protein sequence ID" value="APE43609.1"/>
    <property type="molecule type" value="Genomic_DNA"/>
</dbReference>
<name>A0A1J0WH16_9RHOB</name>
<organism evidence="2 3">
    <name type="scientific">Sulfitobacter alexandrii</name>
    <dbReference type="NCBI Taxonomy" id="1917485"/>
    <lineage>
        <taxon>Bacteria</taxon>
        <taxon>Pseudomonadati</taxon>
        <taxon>Pseudomonadota</taxon>
        <taxon>Alphaproteobacteria</taxon>
        <taxon>Rhodobacterales</taxon>
        <taxon>Roseobacteraceae</taxon>
        <taxon>Sulfitobacter</taxon>
    </lineage>
</organism>
<evidence type="ECO:0000313" key="2">
    <source>
        <dbReference type="EMBL" id="APE43609.1"/>
    </source>
</evidence>
<gene>
    <name evidence="2" type="ORF">BOO69_09430</name>
</gene>
<evidence type="ECO:0000256" key="1">
    <source>
        <dbReference type="SAM" id="Phobius"/>
    </source>
</evidence>
<keyword evidence="3" id="KW-1185">Reference proteome</keyword>
<dbReference type="KEGG" id="suam:BOO69_09430"/>
<keyword evidence="2" id="KW-0012">Acyltransferase</keyword>
<dbReference type="AlphaFoldDB" id="A0A1J0WH16"/>
<dbReference type="GO" id="GO:0016746">
    <property type="term" value="F:acyltransferase activity"/>
    <property type="evidence" value="ECO:0007669"/>
    <property type="project" value="UniProtKB-KW"/>
</dbReference>
<dbReference type="STRING" id="1917485.BOO69_09430"/>
<keyword evidence="1" id="KW-0472">Membrane</keyword>
<keyword evidence="1" id="KW-0812">Transmembrane</keyword>
<proteinExistence type="predicted"/>